<dbReference type="AlphaFoldDB" id="A0A7S3IPV1"/>
<accession>A0A7S3IPV1</accession>
<gene>
    <name evidence="1" type="ORF">SINC0208_LOCUS10205</name>
</gene>
<sequence length="161" mass="17472">MSLGKDVPGLQGVVVVLQIFFVDQENGDLVREAIGSEDEVMVGVEQPNVVLEVTDGHRLEVEVFLGGEHVSQVIVAPLEGQFPAVFIVLLAKGQLAVTELLPYWLIVDLGVARVGHDVAKALAEEAHLQEVDGLQEAEDFLVLELSQGEERPPFERLVGVD</sequence>
<proteinExistence type="predicted"/>
<reference evidence="1" key="1">
    <citation type="submission" date="2021-01" db="EMBL/GenBank/DDBJ databases">
        <authorList>
            <person name="Corre E."/>
            <person name="Pelletier E."/>
            <person name="Niang G."/>
            <person name="Scheremetjew M."/>
            <person name="Finn R."/>
            <person name="Kale V."/>
            <person name="Holt S."/>
            <person name="Cochrane G."/>
            <person name="Meng A."/>
            <person name="Brown T."/>
            <person name="Cohen L."/>
        </authorList>
    </citation>
    <scope>NUCLEOTIDE SEQUENCE</scope>
    <source>
        <strain evidence="1">S3</strain>
    </source>
</reference>
<evidence type="ECO:0000313" key="1">
    <source>
        <dbReference type="EMBL" id="CAE0329575.1"/>
    </source>
</evidence>
<organism evidence="1">
    <name type="scientific">Strombidium inclinatum</name>
    <dbReference type="NCBI Taxonomy" id="197538"/>
    <lineage>
        <taxon>Eukaryota</taxon>
        <taxon>Sar</taxon>
        <taxon>Alveolata</taxon>
        <taxon>Ciliophora</taxon>
        <taxon>Intramacronucleata</taxon>
        <taxon>Spirotrichea</taxon>
        <taxon>Oligotrichia</taxon>
        <taxon>Strombidiidae</taxon>
        <taxon>Strombidium</taxon>
    </lineage>
</organism>
<protein>
    <submittedName>
        <fullName evidence="1">Uncharacterized protein</fullName>
    </submittedName>
</protein>
<name>A0A7S3IPV1_9SPIT</name>
<dbReference type="EMBL" id="HBIH01025482">
    <property type="protein sequence ID" value="CAE0329575.1"/>
    <property type="molecule type" value="Transcribed_RNA"/>
</dbReference>